<proteinExistence type="inferred from homology"/>
<keyword evidence="1" id="KW-0560">Oxidoreductase</keyword>
<dbReference type="InterPro" id="IPR044861">
    <property type="entry name" value="IPNS-like_FE2OG_OXY"/>
</dbReference>
<keyword evidence="4" id="KW-1185">Reference proteome</keyword>
<dbReference type="RefSeq" id="XP_028475540.1">
    <property type="nucleotide sequence ID" value="XM_028624468.1"/>
</dbReference>
<name>A0A427XP34_9TREE</name>
<protein>
    <recommendedName>
        <fullName evidence="2">Fe2OG dioxygenase domain-containing protein</fullName>
    </recommendedName>
</protein>
<sequence>MADLAALADKAAAQDFTSLPVIDMTDATSPDLEKRQALASQVRDACLNVGFFYVKNSGVDEAVVDQTFEISKAFFKTSAEVKKSIDISKSDNFRGYMGLLTENNDPKNKGDYHEAFNLGLDPSLMPEAMNTDSGKLRHSDNQWPTSELYPAADEFKATSLKYYTEILNLGKRLFPLFALALNLPEDFFDDKTRLPAAIMRLLFYPGLGDRQVDELMPGIGDHTDFECFTVLRQDDVGGLQVRNHAGDWVNATYVPNAFVINIGDQFARWSNDIFVSTRHRVLPTLKRDRYSIPFFFGCDHDVVMDPIPTCVSEDRPNRYEIMTAGDYVHMRLSDIYSQSAKPEEAAAVEVKA</sequence>
<dbReference type="GO" id="GO:0046872">
    <property type="term" value="F:metal ion binding"/>
    <property type="evidence" value="ECO:0007669"/>
    <property type="project" value="UniProtKB-KW"/>
</dbReference>
<dbReference type="InterPro" id="IPR027443">
    <property type="entry name" value="IPNS-like_sf"/>
</dbReference>
<evidence type="ECO:0000313" key="4">
    <source>
        <dbReference type="Proteomes" id="UP000279236"/>
    </source>
</evidence>
<dbReference type="PRINTS" id="PR00682">
    <property type="entry name" value="IPNSYNTHASE"/>
</dbReference>
<comment type="similarity">
    <text evidence="1">Belongs to the iron/ascorbate-dependent oxidoreductase family.</text>
</comment>
<evidence type="ECO:0000259" key="2">
    <source>
        <dbReference type="PROSITE" id="PS51471"/>
    </source>
</evidence>
<dbReference type="Pfam" id="PF14226">
    <property type="entry name" value="DIOX_N"/>
    <property type="match status" value="1"/>
</dbReference>
<dbReference type="EMBL" id="RSCE01000008">
    <property type="protein sequence ID" value="RSH80593.1"/>
    <property type="molecule type" value="Genomic_DNA"/>
</dbReference>
<dbReference type="Proteomes" id="UP000279236">
    <property type="component" value="Unassembled WGS sequence"/>
</dbReference>
<dbReference type="PROSITE" id="PS51471">
    <property type="entry name" value="FE2OG_OXY"/>
    <property type="match status" value="1"/>
</dbReference>
<dbReference type="Pfam" id="PF03171">
    <property type="entry name" value="2OG-FeII_Oxy"/>
    <property type="match status" value="1"/>
</dbReference>
<dbReference type="STRING" id="105984.A0A427XP34"/>
<gene>
    <name evidence="3" type="ORF">EHS24_009175</name>
</gene>
<accession>A0A427XP34</accession>
<dbReference type="GeneID" id="39593718"/>
<dbReference type="GO" id="GO:0016491">
    <property type="term" value="F:oxidoreductase activity"/>
    <property type="evidence" value="ECO:0007669"/>
    <property type="project" value="UniProtKB-KW"/>
</dbReference>
<organism evidence="3 4">
    <name type="scientific">Apiotrichum porosum</name>
    <dbReference type="NCBI Taxonomy" id="105984"/>
    <lineage>
        <taxon>Eukaryota</taxon>
        <taxon>Fungi</taxon>
        <taxon>Dikarya</taxon>
        <taxon>Basidiomycota</taxon>
        <taxon>Agaricomycotina</taxon>
        <taxon>Tremellomycetes</taxon>
        <taxon>Trichosporonales</taxon>
        <taxon>Trichosporonaceae</taxon>
        <taxon>Apiotrichum</taxon>
    </lineage>
</organism>
<dbReference type="AlphaFoldDB" id="A0A427XP34"/>
<dbReference type="InterPro" id="IPR026992">
    <property type="entry name" value="DIOX_N"/>
</dbReference>
<dbReference type="Gene3D" id="2.60.120.330">
    <property type="entry name" value="B-lactam Antibiotic, Isopenicillin N Synthase, Chain"/>
    <property type="match status" value="1"/>
</dbReference>
<dbReference type="InterPro" id="IPR050231">
    <property type="entry name" value="Iron_ascorbate_oxido_reductase"/>
</dbReference>
<comment type="caution">
    <text evidence="3">The sequence shown here is derived from an EMBL/GenBank/DDBJ whole genome shotgun (WGS) entry which is preliminary data.</text>
</comment>
<reference evidence="3 4" key="1">
    <citation type="submission" date="2018-11" db="EMBL/GenBank/DDBJ databases">
        <title>Genome sequence of Apiotrichum porosum DSM 27194.</title>
        <authorList>
            <person name="Aliyu H."/>
            <person name="Gorte O."/>
            <person name="Ochsenreither K."/>
        </authorList>
    </citation>
    <scope>NUCLEOTIDE SEQUENCE [LARGE SCALE GENOMIC DNA]</scope>
    <source>
        <strain evidence="3 4">DSM 27194</strain>
    </source>
</reference>
<feature type="domain" description="Fe2OG dioxygenase" evidence="2">
    <location>
        <begin position="195"/>
        <end position="298"/>
    </location>
</feature>
<dbReference type="PANTHER" id="PTHR47990">
    <property type="entry name" value="2-OXOGLUTARATE (2OG) AND FE(II)-DEPENDENT OXYGENASE SUPERFAMILY PROTEIN-RELATED"/>
    <property type="match status" value="1"/>
</dbReference>
<keyword evidence="1" id="KW-0479">Metal-binding</keyword>
<dbReference type="SUPFAM" id="SSF51197">
    <property type="entry name" value="Clavaminate synthase-like"/>
    <property type="match status" value="1"/>
</dbReference>
<evidence type="ECO:0000256" key="1">
    <source>
        <dbReference type="RuleBase" id="RU003682"/>
    </source>
</evidence>
<dbReference type="OrthoDB" id="288590at2759"/>
<keyword evidence="1" id="KW-0408">Iron</keyword>
<dbReference type="InterPro" id="IPR005123">
    <property type="entry name" value="Oxoglu/Fe-dep_dioxygenase_dom"/>
</dbReference>
<evidence type="ECO:0000313" key="3">
    <source>
        <dbReference type="EMBL" id="RSH80593.1"/>
    </source>
</evidence>